<proteinExistence type="predicted"/>
<reference evidence="1" key="1">
    <citation type="submission" date="2014-11" db="EMBL/GenBank/DDBJ databases">
        <authorList>
            <person name="Amaro Gonzalez C."/>
        </authorList>
    </citation>
    <scope>NUCLEOTIDE SEQUENCE</scope>
</reference>
<protein>
    <submittedName>
        <fullName evidence="1">Uncharacterized protein</fullName>
    </submittedName>
</protein>
<reference evidence="1" key="2">
    <citation type="journal article" date="2015" name="Fish Shellfish Immunol.">
        <title>Early steps in the European eel (Anguilla anguilla)-Vibrio vulnificus interaction in the gills: Role of the RtxA13 toxin.</title>
        <authorList>
            <person name="Callol A."/>
            <person name="Pajuelo D."/>
            <person name="Ebbesson L."/>
            <person name="Teles M."/>
            <person name="MacKenzie S."/>
            <person name="Amaro C."/>
        </authorList>
    </citation>
    <scope>NUCLEOTIDE SEQUENCE</scope>
</reference>
<dbReference type="EMBL" id="GBXM01011629">
    <property type="protein sequence ID" value="JAH96948.1"/>
    <property type="molecule type" value="Transcribed_RNA"/>
</dbReference>
<organism evidence="1">
    <name type="scientific">Anguilla anguilla</name>
    <name type="common">European freshwater eel</name>
    <name type="synonym">Muraena anguilla</name>
    <dbReference type="NCBI Taxonomy" id="7936"/>
    <lineage>
        <taxon>Eukaryota</taxon>
        <taxon>Metazoa</taxon>
        <taxon>Chordata</taxon>
        <taxon>Craniata</taxon>
        <taxon>Vertebrata</taxon>
        <taxon>Euteleostomi</taxon>
        <taxon>Actinopterygii</taxon>
        <taxon>Neopterygii</taxon>
        <taxon>Teleostei</taxon>
        <taxon>Anguilliformes</taxon>
        <taxon>Anguillidae</taxon>
        <taxon>Anguilla</taxon>
    </lineage>
</organism>
<sequence length="107" mass="11927">MPHLNCKSIFSFDFSVIKQQSAICIPVCEDRTGVNASCKCKLYPMMLCGVMTQARKQAAVCSEQHNSSKAQCDAFFHTTKAWAPSTHTKPNRLHSSLVLNSELATRY</sequence>
<evidence type="ECO:0000313" key="1">
    <source>
        <dbReference type="EMBL" id="JAH96948.1"/>
    </source>
</evidence>
<dbReference type="AlphaFoldDB" id="A0A0E9X5I7"/>
<name>A0A0E9X5I7_ANGAN</name>
<accession>A0A0E9X5I7</accession>